<dbReference type="PANTHER" id="PTHR33365:SF11">
    <property type="entry name" value="TAT PATHWAY SIGNAL SEQUENCE"/>
    <property type="match status" value="1"/>
</dbReference>
<evidence type="ECO:0000256" key="3">
    <source>
        <dbReference type="ARBA" id="ARBA00035112"/>
    </source>
</evidence>
<reference evidence="5" key="1">
    <citation type="journal article" date="2017" name="Genome Biol.">
        <title>Comparative genomics reveals high biological diversity and specific adaptations in the industrially and medically important fungal genus Aspergillus.</title>
        <authorList>
            <person name="de Vries R.P."/>
            <person name="Riley R."/>
            <person name="Wiebenga A."/>
            <person name="Aguilar-Osorio G."/>
            <person name="Amillis S."/>
            <person name="Uchima C.A."/>
            <person name="Anderluh G."/>
            <person name="Asadollahi M."/>
            <person name="Askin M."/>
            <person name="Barry K."/>
            <person name="Battaglia E."/>
            <person name="Bayram O."/>
            <person name="Benocci T."/>
            <person name="Braus-Stromeyer S.A."/>
            <person name="Caldana C."/>
            <person name="Canovas D."/>
            <person name="Cerqueira G.C."/>
            <person name="Chen F."/>
            <person name="Chen W."/>
            <person name="Choi C."/>
            <person name="Clum A."/>
            <person name="Dos Santos R.A."/>
            <person name="Damasio A.R."/>
            <person name="Diallinas G."/>
            <person name="Emri T."/>
            <person name="Fekete E."/>
            <person name="Flipphi M."/>
            <person name="Freyberg S."/>
            <person name="Gallo A."/>
            <person name="Gournas C."/>
            <person name="Habgood R."/>
            <person name="Hainaut M."/>
            <person name="Harispe M.L."/>
            <person name="Henrissat B."/>
            <person name="Hilden K.S."/>
            <person name="Hope R."/>
            <person name="Hossain A."/>
            <person name="Karabika E."/>
            <person name="Karaffa L."/>
            <person name="Karanyi Z."/>
            <person name="Krasevec N."/>
            <person name="Kuo A."/>
            <person name="Kusch H."/>
            <person name="LaButti K."/>
            <person name="Lagendijk E.L."/>
            <person name="Lapidus A."/>
            <person name="Levasseur A."/>
            <person name="Lindquist E."/>
            <person name="Lipzen A."/>
            <person name="Logrieco A.F."/>
            <person name="MacCabe A."/>
            <person name="Maekelae M.R."/>
            <person name="Malavazi I."/>
            <person name="Melin P."/>
            <person name="Meyer V."/>
            <person name="Mielnichuk N."/>
            <person name="Miskei M."/>
            <person name="Molnar A.P."/>
            <person name="Mule G."/>
            <person name="Ngan C.Y."/>
            <person name="Orejas M."/>
            <person name="Orosz E."/>
            <person name="Ouedraogo J.P."/>
            <person name="Overkamp K.M."/>
            <person name="Park H.-S."/>
            <person name="Perrone G."/>
            <person name="Piumi F."/>
            <person name="Punt P.J."/>
            <person name="Ram A.F."/>
            <person name="Ramon A."/>
            <person name="Rauscher S."/>
            <person name="Record E."/>
            <person name="Riano-Pachon D.M."/>
            <person name="Robert V."/>
            <person name="Roehrig J."/>
            <person name="Ruller R."/>
            <person name="Salamov A."/>
            <person name="Salih N.S."/>
            <person name="Samson R.A."/>
            <person name="Sandor E."/>
            <person name="Sanguinetti M."/>
            <person name="Schuetze T."/>
            <person name="Sepcic K."/>
            <person name="Shelest E."/>
            <person name="Sherlock G."/>
            <person name="Sophianopoulou V."/>
            <person name="Squina F.M."/>
            <person name="Sun H."/>
            <person name="Susca A."/>
            <person name="Todd R.B."/>
            <person name="Tsang A."/>
            <person name="Unkles S.E."/>
            <person name="van de Wiele N."/>
            <person name="van Rossen-Uffink D."/>
            <person name="Oliveira J.V."/>
            <person name="Vesth T.C."/>
            <person name="Visser J."/>
            <person name="Yu J.-H."/>
            <person name="Zhou M."/>
            <person name="Andersen M.R."/>
            <person name="Archer D.B."/>
            <person name="Baker S.E."/>
            <person name="Benoit I."/>
            <person name="Brakhage A.A."/>
            <person name="Braus G.H."/>
            <person name="Fischer R."/>
            <person name="Frisvad J.C."/>
            <person name="Goldman G.H."/>
            <person name="Houbraken J."/>
            <person name="Oakley B."/>
            <person name="Pocsi I."/>
            <person name="Scazzocchio C."/>
            <person name="Seiboth B."/>
            <person name="vanKuyk P.A."/>
            <person name="Wortman J."/>
            <person name="Dyer P.S."/>
            <person name="Grigoriev I.V."/>
        </authorList>
    </citation>
    <scope>NUCLEOTIDE SEQUENCE [LARGE SCALE GENOMIC DNA]</scope>
    <source>
        <strain evidence="5">CBS 101740 / IMI 381727 / IBT 21946</strain>
    </source>
</reference>
<dbReference type="InterPro" id="IPR021765">
    <property type="entry name" value="UstYa-like"/>
</dbReference>
<dbReference type="Pfam" id="PF11807">
    <property type="entry name" value="UstYa"/>
    <property type="match status" value="1"/>
</dbReference>
<evidence type="ECO:0000313" key="5">
    <source>
        <dbReference type="Proteomes" id="UP000184499"/>
    </source>
</evidence>
<comment type="pathway">
    <text evidence="1">Mycotoxin biosynthesis.</text>
</comment>
<dbReference type="GO" id="GO:0043386">
    <property type="term" value="P:mycotoxin biosynthetic process"/>
    <property type="evidence" value="ECO:0007669"/>
    <property type="project" value="InterPro"/>
</dbReference>
<sequence length="116" mass="12870">MFHQLDCLIMIRRKVQDLASSALEPGTRSFRASPDAESVLDALGYCFDYLRQSLLCSADSTLNPVAELTVDDDHVLITDGNALWQQCRDTSIIYDWAARSGQPSKSPLVHLQNQGS</sequence>
<dbReference type="EMBL" id="KV878688">
    <property type="protein sequence ID" value="OJJ69565.1"/>
    <property type="molecule type" value="Genomic_DNA"/>
</dbReference>
<evidence type="ECO:0000256" key="2">
    <source>
        <dbReference type="ARBA" id="ARBA00023002"/>
    </source>
</evidence>
<protein>
    <submittedName>
        <fullName evidence="4">Uncharacterized protein</fullName>
    </submittedName>
</protein>
<organism evidence="4 5">
    <name type="scientific">Aspergillus brasiliensis (strain CBS 101740 / IMI 381727 / IBT 21946)</name>
    <dbReference type="NCBI Taxonomy" id="767769"/>
    <lineage>
        <taxon>Eukaryota</taxon>
        <taxon>Fungi</taxon>
        <taxon>Dikarya</taxon>
        <taxon>Ascomycota</taxon>
        <taxon>Pezizomycotina</taxon>
        <taxon>Eurotiomycetes</taxon>
        <taxon>Eurotiomycetidae</taxon>
        <taxon>Eurotiales</taxon>
        <taxon>Aspergillaceae</taxon>
        <taxon>Aspergillus</taxon>
        <taxon>Aspergillus subgen. Circumdati</taxon>
    </lineage>
</organism>
<dbReference type="PANTHER" id="PTHR33365">
    <property type="entry name" value="YALI0B05434P"/>
    <property type="match status" value="1"/>
</dbReference>
<accession>A0A1L9UD10</accession>
<dbReference type="OrthoDB" id="3687641at2759"/>
<comment type="similarity">
    <text evidence="3">Belongs to the ustYa family.</text>
</comment>
<evidence type="ECO:0000313" key="4">
    <source>
        <dbReference type="EMBL" id="OJJ69565.1"/>
    </source>
</evidence>
<dbReference type="GeneID" id="93574967"/>
<keyword evidence="2" id="KW-0560">Oxidoreductase</keyword>
<proteinExistence type="inferred from homology"/>
<dbReference type="GO" id="GO:0016491">
    <property type="term" value="F:oxidoreductase activity"/>
    <property type="evidence" value="ECO:0007669"/>
    <property type="project" value="UniProtKB-KW"/>
</dbReference>
<dbReference type="RefSeq" id="XP_067476814.1">
    <property type="nucleotide sequence ID" value="XM_067622479.1"/>
</dbReference>
<dbReference type="VEuPathDB" id="FungiDB:ASPBRDRAFT_281617"/>
<keyword evidence="5" id="KW-1185">Reference proteome</keyword>
<dbReference type="Proteomes" id="UP000184499">
    <property type="component" value="Unassembled WGS sequence"/>
</dbReference>
<dbReference type="AlphaFoldDB" id="A0A1L9UD10"/>
<name>A0A1L9UD10_ASPBC</name>
<evidence type="ECO:0000256" key="1">
    <source>
        <dbReference type="ARBA" id="ARBA00004685"/>
    </source>
</evidence>
<gene>
    <name evidence="4" type="ORF">ASPBRDRAFT_281617</name>
</gene>